<keyword evidence="1" id="KW-1133">Transmembrane helix</keyword>
<keyword evidence="1" id="KW-0472">Membrane</keyword>
<dbReference type="AlphaFoldDB" id="A0A1J5EC37"/>
<organism evidence="2 3">
    <name type="scientific">Candidatus Desantisbacteria bacterium CG2_30_40_21</name>
    <dbReference type="NCBI Taxonomy" id="1817895"/>
    <lineage>
        <taxon>Bacteria</taxon>
        <taxon>Candidatus Desantisiibacteriota</taxon>
    </lineage>
</organism>
<dbReference type="Proteomes" id="UP000183085">
    <property type="component" value="Unassembled WGS sequence"/>
</dbReference>
<feature type="transmembrane region" description="Helical" evidence="1">
    <location>
        <begin position="12"/>
        <end position="34"/>
    </location>
</feature>
<gene>
    <name evidence="2" type="ORF">AUJ95_04770</name>
</gene>
<accession>A0A1J5EC37</accession>
<evidence type="ECO:0008006" key="4">
    <source>
        <dbReference type="Google" id="ProtNLM"/>
    </source>
</evidence>
<evidence type="ECO:0000256" key="1">
    <source>
        <dbReference type="SAM" id="Phobius"/>
    </source>
</evidence>
<reference evidence="2 3" key="1">
    <citation type="journal article" date="2016" name="Environ. Microbiol.">
        <title>Genomic resolution of a cold subsurface aquifer community provides metabolic insights for novel microbes adapted to high CO concentrations.</title>
        <authorList>
            <person name="Probst A.J."/>
            <person name="Castelle C.J."/>
            <person name="Singh A."/>
            <person name="Brown C.T."/>
            <person name="Anantharaman K."/>
            <person name="Sharon I."/>
            <person name="Hug L.A."/>
            <person name="Burstein D."/>
            <person name="Emerson J.B."/>
            <person name="Thomas B.C."/>
            <person name="Banfield J.F."/>
        </authorList>
    </citation>
    <scope>NUCLEOTIDE SEQUENCE [LARGE SCALE GENOMIC DNA]</scope>
    <source>
        <strain evidence="2">CG2_30_40_21</strain>
    </source>
</reference>
<sequence length="610" mass="66462">MYNKKSVQKEKGIALIMAIFVALFLLAVSLAYIVCSKNNLNQSHLSQGKINGIVAAEAGMERALWFLQERADAAQEIPEGKILGDYDELLKNYKDKTKATKDGVIILGMGTNTRYAVMTAYEEDDISNGTVTNGKELAIYAIAVTRQANTMGGEVSNIKAMKMLVRIGAREGGMIEVVFGGKGEIRQLDNSQWQIKGKIYTEEGFVQNAEPIDYHEVDNSSLYPKRDGFLNDTNVELQGPWTNTITPISGAATLTRGSMDKQTLPDINVADFASTKGSYGGYDYAYQDLIEKGWYVENGALIKPVTQPIMSIWSNPPGTVTNGTFTLNTDDPWVQKIMVGCYTTSDNLTKSIFYDINGDGYTTIYLGPGTPNLRIMPGKDMDEQSIEVKPGARGIIASQGMGNNYTVLPDGISTWGAMSMGADIQENNTVGVEIRGQIVAGRGSSIHPIYKEESTGVPSIWTFNVRDGYYRPIHALMGDNWGALSILSDNDVIISESGLRASAPNTDGGGSNFRGFVYSKNNLKIQSDILFQGMMIGVNSANIADPAASGEGMGRSCNGWDPSLYYEDALHPTGGMSFFPNEMAPSSSVANSRKMTVLSWEADKFYKKKI</sequence>
<dbReference type="EMBL" id="MNYI01000125">
    <property type="protein sequence ID" value="OIP40240.1"/>
    <property type="molecule type" value="Genomic_DNA"/>
</dbReference>
<protein>
    <recommendedName>
        <fullName evidence="4">Type 4 fimbrial biogenesis protein PilX N-terminal domain-containing protein</fullName>
    </recommendedName>
</protein>
<name>A0A1J5EC37_9BACT</name>
<evidence type="ECO:0000313" key="2">
    <source>
        <dbReference type="EMBL" id="OIP40240.1"/>
    </source>
</evidence>
<comment type="caution">
    <text evidence="2">The sequence shown here is derived from an EMBL/GenBank/DDBJ whole genome shotgun (WGS) entry which is preliminary data.</text>
</comment>
<keyword evidence="1" id="KW-0812">Transmembrane</keyword>
<evidence type="ECO:0000313" key="3">
    <source>
        <dbReference type="Proteomes" id="UP000183085"/>
    </source>
</evidence>
<proteinExistence type="predicted"/>
<dbReference type="STRING" id="1817895.AUJ95_04770"/>